<gene>
    <name evidence="10" type="ORF">Bathy02g05740</name>
</gene>
<dbReference type="EC" id="2.3.1.225" evidence="8"/>
<accession>K8EAP9</accession>
<dbReference type="GO" id="GO:0006612">
    <property type="term" value="P:protein targeting to membrane"/>
    <property type="evidence" value="ECO:0007669"/>
    <property type="project" value="TreeGrafter"/>
</dbReference>
<comment type="domain">
    <text evidence="8">The DHHC domain is required for palmitoyltransferase activity.</text>
</comment>
<dbReference type="EMBL" id="FO082277">
    <property type="protein sequence ID" value="CCO14846.1"/>
    <property type="molecule type" value="Genomic_DNA"/>
</dbReference>
<evidence type="ECO:0000313" key="10">
    <source>
        <dbReference type="EMBL" id="CCO14846.1"/>
    </source>
</evidence>
<keyword evidence="4 8" id="KW-0812">Transmembrane</keyword>
<sequence length="306" mass="35944">MLFSSSLKEWWRGWWQSKKKKGTERGEKRRNPLSAIAYYLVVLIGYLLALDFFSDLLGDDISKNNNININNNNQKKKKEVIKLFWFTLHAIVGIISHLLVLKSDPGIVTEKNHKVCYKMFPFDDLLYEEGKSCRTLNIDIPARSKWDAVTNRRVCKFDHYCAVVNQAIGLRNLRWFLLFLIVNGALCVHGGLVCWNRVMTRIPKHWHSVKEKDFFGLFLPALMYHHTRSMFSMFVLFSVGFGVLVFALYHIYLVSMNVTTNETYKYAHMRRVNKRLPKSERVDVVNIWNRGIVLNVKEVLFPMRVY</sequence>
<evidence type="ECO:0000256" key="2">
    <source>
        <dbReference type="ARBA" id="ARBA00008574"/>
    </source>
</evidence>
<keyword evidence="11" id="KW-1185">Reference proteome</keyword>
<dbReference type="AlphaFoldDB" id="K8EAP9"/>
<dbReference type="Pfam" id="PF01529">
    <property type="entry name" value="DHHC"/>
    <property type="match status" value="1"/>
</dbReference>
<keyword evidence="3 8" id="KW-0808">Transferase</keyword>
<evidence type="ECO:0000256" key="6">
    <source>
        <dbReference type="ARBA" id="ARBA00023136"/>
    </source>
</evidence>
<dbReference type="KEGG" id="bpg:Bathy02g05740"/>
<dbReference type="Proteomes" id="UP000198341">
    <property type="component" value="Chromosome 2"/>
</dbReference>
<dbReference type="GO" id="GO:0005783">
    <property type="term" value="C:endoplasmic reticulum"/>
    <property type="evidence" value="ECO:0007669"/>
    <property type="project" value="TreeGrafter"/>
</dbReference>
<dbReference type="InterPro" id="IPR001594">
    <property type="entry name" value="Palmitoyltrfase_DHHC"/>
</dbReference>
<feature type="transmembrane region" description="Helical" evidence="8">
    <location>
        <begin position="36"/>
        <end position="53"/>
    </location>
</feature>
<dbReference type="PANTHER" id="PTHR22883">
    <property type="entry name" value="ZINC FINGER DHHC DOMAIN CONTAINING PROTEIN"/>
    <property type="match status" value="1"/>
</dbReference>
<evidence type="ECO:0000259" key="9">
    <source>
        <dbReference type="Pfam" id="PF01529"/>
    </source>
</evidence>
<keyword evidence="5 8" id="KW-1133">Transmembrane helix</keyword>
<dbReference type="RefSeq" id="XP_007514606.1">
    <property type="nucleotide sequence ID" value="XM_007514544.1"/>
</dbReference>
<dbReference type="GO" id="GO:0019706">
    <property type="term" value="F:protein-cysteine S-palmitoyltransferase activity"/>
    <property type="evidence" value="ECO:0007669"/>
    <property type="project" value="UniProtKB-EC"/>
</dbReference>
<dbReference type="GO" id="GO:0016020">
    <property type="term" value="C:membrane"/>
    <property type="evidence" value="ECO:0007669"/>
    <property type="project" value="UniProtKB-SubCell"/>
</dbReference>
<proteinExistence type="inferred from homology"/>
<feature type="transmembrane region" description="Helical" evidence="8">
    <location>
        <begin position="83"/>
        <end position="101"/>
    </location>
</feature>
<reference evidence="10 11" key="1">
    <citation type="submission" date="2011-10" db="EMBL/GenBank/DDBJ databases">
        <authorList>
            <person name="Genoscope - CEA"/>
        </authorList>
    </citation>
    <scope>NUCLEOTIDE SEQUENCE [LARGE SCALE GENOMIC DNA]</scope>
    <source>
        <strain evidence="10 11">RCC 1105</strain>
    </source>
</reference>
<dbReference type="PROSITE" id="PS50216">
    <property type="entry name" value="DHHC"/>
    <property type="match status" value="1"/>
</dbReference>
<evidence type="ECO:0000313" key="11">
    <source>
        <dbReference type="Proteomes" id="UP000198341"/>
    </source>
</evidence>
<dbReference type="GeneID" id="19017689"/>
<keyword evidence="7 8" id="KW-0012">Acyltransferase</keyword>
<protein>
    <recommendedName>
        <fullName evidence="8">S-acyltransferase</fullName>
        <ecNumber evidence="8">2.3.1.225</ecNumber>
    </recommendedName>
    <alternativeName>
        <fullName evidence="8">Palmitoyltransferase</fullName>
    </alternativeName>
</protein>
<dbReference type="eggNOG" id="KOG1312">
    <property type="taxonomic scope" value="Eukaryota"/>
</dbReference>
<keyword evidence="6 8" id="KW-0472">Membrane</keyword>
<evidence type="ECO:0000256" key="1">
    <source>
        <dbReference type="ARBA" id="ARBA00004141"/>
    </source>
</evidence>
<evidence type="ECO:0000256" key="8">
    <source>
        <dbReference type="RuleBase" id="RU079119"/>
    </source>
</evidence>
<comment type="catalytic activity">
    <reaction evidence="8">
        <text>L-cysteinyl-[protein] + hexadecanoyl-CoA = S-hexadecanoyl-L-cysteinyl-[protein] + CoA</text>
        <dbReference type="Rhea" id="RHEA:36683"/>
        <dbReference type="Rhea" id="RHEA-COMP:10131"/>
        <dbReference type="Rhea" id="RHEA-COMP:11032"/>
        <dbReference type="ChEBI" id="CHEBI:29950"/>
        <dbReference type="ChEBI" id="CHEBI:57287"/>
        <dbReference type="ChEBI" id="CHEBI:57379"/>
        <dbReference type="ChEBI" id="CHEBI:74151"/>
        <dbReference type="EC" id="2.3.1.225"/>
    </reaction>
</comment>
<feature type="transmembrane region" description="Helical" evidence="8">
    <location>
        <begin position="231"/>
        <end position="252"/>
    </location>
</feature>
<feature type="domain" description="Palmitoyltransferase DHHC" evidence="9">
    <location>
        <begin position="128"/>
        <end position="266"/>
    </location>
</feature>
<evidence type="ECO:0000256" key="4">
    <source>
        <dbReference type="ARBA" id="ARBA00022692"/>
    </source>
</evidence>
<dbReference type="PANTHER" id="PTHR22883:SF286">
    <property type="entry name" value="PROTEIN S-ACYLTRANSFERASE 17-RELATED"/>
    <property type="match status" value="1"/>
</dbReference>
<dbReference type="InterPro" id="IPR039859">
    <property type="entry name" value="PFA4/ZDH16/20/ERF2-like"/>
</dbReference>
<feature type="transmembrane region" description="Helical" evidence="8">
    <location>
        <begin position="175"/>
        <end position="195"/>
    </location>
</feature>
<evidence type="ECO:0000256" key="5">
    <source>
        <dbReference type="ARBA" id="ARBA00022989"/>
    </source>
</evidence>
<evidence type="ECO:0000256" key="3">
    <source>
        <dbReference type="ARBA" id="ARBA00022679"/>
    </source>
</evidence>
<dbReference type="GO" id="GO:0005794">
    <property type="term" value="C:Golgi apparatus"/>
    <property type="evidence" value="ECO:0007669"/>
    <property type="project" value="TreeGrafter"/>
</dbReference>
<evidence type="ECO:0000256" key="7">
    <source>
        <dbReference type="ARBA" id="ARBA00023315"/>
    </source>
</evidence>
<dbReference type="OrthoDB" id="498049at2759"/>
<organism evidence="10 11">
    <name type="scientific">Bathycoccus prasinos</name>
    <dbReference type="NCBI Taxonomy" id="41875"/>
    <lineage>
        <taxon>Eukaryota</taxon>
        <taxon>Viridiplantae</taxon>
        <taxon>Chlorophyta</taxon>
        <taxon>Mamiellophyceae</taxon>
        <taxon>Mamiellales</taxon>
        <taxon>Bathycoccaceae</taxon>
        <taxon>Bathycoccus</taxon>
    </lineage>
</organism>
<name>K8EAP9_9CHLO</name>
<comment type="similarity">
    <text evidence="2 8">Belongs to the DHHC palmitoyltransferase family.</text>
</comment>
<comment type="subcellular location">
    <subcellularLocation>
        <location evidence="1">Membrane</location>
        <topology evidence="1">Multi-pass membrane protein</topology>
    </subcellularLocation>
</comment>